<reference evidence="2" key="1">
    <citation type="journal article" date="2015" name="Nature">
        <title>Complex archaea that bridge the gap between prokaryotes and eukaryotes.</title>
        <authorList>
            <person name="Spang A."/>
            <person name="Saw J.H."/>
            <person name="Jorgensen S.L."/>
            <person name="Zaremba-Niedzwiedzka K."/>
            <person name="Martijn J."/>
            <person name="Lind A.E."/>
            <person name="van Eijk R."/>
            <person name="Schleper C."/>
            <person name="Guy L."/>
            <person name="Ettema T.J."/>
        </authorList>
    </citation>
    <scope>NUCLEOTIDE SEQUENCE</scope>
</reference>
<evidence type="ECO:0000256" key="1">
    <source>
        <dbReference type="SAM" id="MobiDB-lite"/>
    </source>
</evidence>
<dbReference type="AlphaFoldDB" id="A0A0F9INX4"/>
<dbReference type="EMBL" id="LAZR01011961">
    <property type="protein sequence ID" value="KKM50617.1"/>
    <property type="molecule type" value="Genomic_DNA"/>
</dbReference>
<organism evidence="2">
    <name type="scientific">marine sediment metagenome</name>
    <dbReference type="NCBI Taxonomy" id="412755"/>
    <lineage>
        <taxon>unclassified sequences</taxon>
        <taxon>metagenomes</taxon>
        <taxon>ecological metagenomes</taxon>
    </lineage>
</organism>
<sequence>MATAKQVMKRIKKRDEYLRKSGSIGAKAVPSKPHSKKKRKR</sequence>
<feature type="region of interest" description="Disordered" evidence="1">
    <location>
        <begin position="1"/>
        <end position="41"/>
    </location>
</feature>
<accession>A0A0F9INX4</accession>
<evidence type="ECO:0000313" key="2">
    <source>
        <dbReference type="EMBL" id="KKM50617.1"/>
    </source>
</evidence>
<comment type="caution">
    <text evidence="2">The sequence shown here is derived from an EMBL/GenBank/DDBJ whole genome shotgun (WGS) entry which is preliminary data.</text>
</comment>
<name>A0A0F9INX4_9ZZZZ</name>
<gene>
    <name evidence="2" type="ORF">LCGC14_1556040</name>
</gene>
<proteinExistence type="predicted"/>
<protein>
    <submittedName>
        <fullName evidence="2">Uncharacterized protein</fullName>
    </submittedName>
</protein>